<keyword evidence="2" id="KW-1185">Reference proteome</keyword>
<evidence type="ECO:0000313" key="2">
    <source>
        <dbReference type="Proteomes" id="UP001234202"/>
    </source>
</evidence>
<name>A0ACC2XFK7_9TREE</name>
<accession>A0ACC2XFK7</accession>
<reference evidence="1" key="1">
    <citation type="submission" date="2023-04" db="EMBL/GenBank/DDBJ databases">
        <title>Draft Genome sequencing of Naganishia species isolated from polar environments using Oxford Nanopore Technology.</title>
        <authorList>
            <person name="Leo P."/>
            <person name="Venkateswaran K."/>
        </authorList>
    </citation>
    <scope>NUCLEOTIDE SEQUENCE</scope>
    <source>
        <strain evidence="1">DBVPG 5303</strain>
    </source>
</reference>
<gene>
    <name evidence="1" type="ORF">QFC24_003864</name>
</gene>
<protein>
    <submittedName>
        <fullName evidence="1">Uncharacterized protein</fullName>
    </submittedName>
</protein>
<proteinExistence type="predicted"/>
<dbReference type="Proteomes" id="UP001234202">
    <property type="component" value="Unassembled WGS sequence"/>
</dbReference>
<evidence type="ECO:0000313" key="1">
    <source>
        <dbReference type="EMBL" id="KAJ9122828.1"/>
    </source>
</evidence>
<organism evidence="1 2">
    <name type="scientific">Naganishia onofrii</name>
    <dbReference type="NCBI Taxonomy" id="1851511"/>
    <lineage>
        <taxon>Eukaryota</taxon>
        <taxon>Fungi</taxon>
        <taxon>Dikarya</taxon>
        <taxon>Basidiomycota</taxon>
        <taxon>Agaricomycotina</taxon>
        <taxon>Tremellomycetes</taxon>
        <taxon>Filobasidiales</taxon>
        <taxon>Filobasidiaceae</taxon>
        <taxon>Naganishia</taxon>
    </lineage>
</organism>
<comment type="caution">
    <text evidence="1">The sequence shown here is derived from an EMBL/GenBank/DDBJ whole genome shotgun (WGS) entry which is preliminary data.</text>
</comment>
<sequence>MTPIDRLSRLRTLSARESPEVVKLGKEVLASGVKLGEQEWPVREQITMAALDVGDIQLAESQITILSRRFPSSPRLLILQALHLESLGKYTSARIIYHCLLGKREGVEVPRGVGGGEKEQLEGVGIGRGEGTDDGSEGVRVMALWKGEPDECFVQGINQAIPLLTHYLHIFHSDPDAWSLLADLYVVSTPGLASPPTTTHTGTDPGTGARGWGIDALFADGTIHLRTLHNALPGTSSSSSLAPTSTDSYIPQAQTSLAQQILLEPWTPRPLARFAELSLLSGDIETGYGTLLRCVEMMSEPFAGGNDPSAGDGDLQKVYAALGGAGVGDDGWREVMRVGGWKTRVWWDLALCTTILTHPSYRPSPSSASTSSSPLKQVQAVRKLVVRRLEALYGASGVVERWERGLMSG</sequence>
<dbReference type="EMBL" id="JASBWV010000013">
    <property type="protein sequence ID" value="KAJ9122828.1"/>
    <property type="molecule type" value="Genomic_DNA"/>
</dbReference>